<dbReference type="Pfam" id="PF00496">
    <property type="entry name" value="SBP_bac_5"/>
    <property type="match status" value="1"/>
</dbReference>
<proteinExistence type="predicted"/>
<comment type="caution">
    <text evidence="3">The sequence shown here is derived from an EMBL/GenBank/DDBJ whole genome shotgun (WGS) entry which is preliminary data.</text>
</comment>
<sequence length="470" mass="50818">MSLDPFAAGYANAADGSRLSALYDTLVWTDSATGTVQGQLAESLVPVDRTSQTWSLKLRPDLTFSNGEPFDAEAVRINWERHAQTQVHSPQRAAAVGLQITTVSPRELRIRLPAPNANFDRTVARHLTFIAAPSAIRAGTLADQPVGAGPFILRAGGWVKNQAMTLDRNPSYWQPGRPFLDHVVFKTEPEREATVETIAKGHADMTVTIDPLAVRLAAAKSLDVSELDLSGGQMLSFNTAVGPFSDPDARRALVLSLSAAALNSSAFEGAGTPAHGIFSATTPLANNQLAAAENDPGRAAALWAKVTENGAKPFTATLLAPEHPSSHRLAEYVTAQLARYPFVSVRADIVDLPTFIRRTTMERKFDVRVGQLWIDDPEPALYNYLYGTGPANCCFYNNPEVNAALDEGRRSTDTVARREAYTKVQMALDADVPLWVYQEAVAAAVCAHKVVGVQLFNDGIVLMDRLGLRG</sequence>
<accession>A0ABP9I5K2</accession>
<name>A0ABP9I5K2_9ACTN</name>
<evidence type="ECO:0000256" key="1">
    <source>
        <dbReference type="ARBA" id="ARBA00022729"/>
    </source>
</evidence>
<dbReference type="Proteomes" id="UP001500466">
    <property type="component" value="Unassembled WGS sequence"/>
</dbReference>
<dbReference type="InterPro" id="IPR039424">
    <property type="entry name" value="SBP_5"/>
</dbReference>
<evidence type="ECO:0000313" key="3">
    <source>
        <dbReference type="EMBL" id="GAA4987445.1"/>
    </source>
</evidence>
<dbReference type="RefSeq" id="WP_345679621.1">
    <property type="nucleotide sequence ID" value="NZ_BAABHS010000033.1"/>
</dbReference>
<dbReference type="EMBL" id="BAABHS010000033">
    <property type="protein sequence ID" value="GAA4987445.1"/>
    <property type="molecule type" value="Genomic_DNA"/>
</dbReference>
<evidence type="ECO:0000259" key="2">
    <source>
        <dbReference type="Pfam" id="PF00496"/>
    </source>
</evidence>
<dbReference type="CDD" id="cd00995">
    <property type="entry name" value="PBP2_NikA_DppA_OppA_like"/>
    <property type="match status" value="1"/>
</dbReference>
<dbReference type="PANTHER" id="PTHR30290:SF38">
    <property type="entry name" value="D,D-DIPEPTIDE-BINDING PERIPLASMIC PROTEIN DDPA-RELATED"/>
    <property type="match status" value="1"/>
</dbReference>
<feature type="domain" description="Solute-binding protein family 5" evidence="2">
    <location>
        <begin position="36"/>
        <end position="388"/>
    </location>
</feature>
<keyword evidence="4" id="KW-1185">Reference proteome</keyword>
<dbReference type="PANTHER" id="PTHR30290">
    <property type="entry name" value="PERIPLASMIC BINDING COMPONENT OF ABC TRANSPORTER"/>
    <property type="match status" value="1"/>
</dbReference>
<dbReference type="SUPFAM" id="SSF53850">
    <property type="entry name" value="Periplasmic binding protein-like II"/>
    <property type="match status" value="1"/>
</dbReference>
<dbReference type="PIRSF" id="PIRSF002741">
    <property type="entry name" value="MppA"/>
    <property type="match status" value="1"/>
</dbReference>
<evidence type="ECO:0000313" key="4">
    <source>
        <dbReference type="Proteomes" id="UP001500466"/>
    </source>
</evidence>
<dbReference type="Gene3D" id="3.10.105.10">
    <property type="entry name" value="Dipeptide-binding Protein, Domain 3"/>
    <property type="match status" value="1"/>
</dbReference>
<reference evidence="4" key="1">
    <citation type="journal article" date="2019" name="Int. J. Syst. Evol. Microbiol.">
        <title>The Global Catalogue of Microorganisms (GCM) 10K type strain sequencing project: providing services to taxonomists for standard genome sequencing and annotation.</title>
        <authorList>
            <consortium name="The Broad Institute Genomics Platform"/>
            <consortium name="The Broad Institute Genome Sequencing Center for Infectious Disease"/>
            <person name="Wu L."/>
            <person name="Ma J."/>
        </authorList>
    </citation>
    <scope>NUCLEOTIDE SEQUENCE [LARGE SCALE GENOMIC DNA]</scope>
    <source>
        <strain evidence="4">JCM 17986</strain>
    </source>
</reference>
<dbReference type="InterPro" id="IPR030678">
    <property type="entry name" value="Peptide/Ni-bd"/>
</dbReference>
<keyword evidence="1" id="KW-0732">Signal</keyword>
<protein>
    <submittedName>
        <fullName evidence="3">ABC transporter substrate-binding protein</fullName>
    </submittedName>
</protein>
<dbReference type="InterPro" id="IPR000914">
    <property type="entry name" value="SBP_5_dom"/>
</dbReference>
<gene>
    <name evidence="3" type="ORF">GCM10023205_67790</name>
</gene>
<dbReference type="Gene3D" id="3.40.190.10">
    <property type="entry name" value="Periplasmic binding protein-like II"/>
    <property type="match status" value="1"/>
</dbReference>
<organism evidence="3 4">
    <name type="scientific">Yinghuangia aomiensis</name>
    <dbReference type="NCBI Taxonomy" id="676205"/>
    <lineage>
        <taxon>Bacteria</taxon>
        <taxon>Bacillati</taxon>
        <taxon>Actinomycetota</taxon>
        <taxon>Actinomycetes</taxon>
        <taxon>Kitasatosporales</taxon>
        <taxon>Streptomycetaceae</taxon>
        <taxon>Yinghuangia</taxon>
    </lineage>
</organism>